<organism evidence="2 3">
    <name type="scientific">Litchfieldella qijiaojingensis</name>
    <dbReference type="NCBI Taxonomy" id="980347"/>
    <lineage>
        <taxon>Bacteria</taxon>
        <taxon>Pseudomonadati</taxon>
        <taxon>Pseudomonadota</taxon>
        <taxon>Gammaproteobacteria</taxon>
        <taxon>Oceanospirillales</taxon>
        <taxon>Halomonadaceae</taxon>
        <taxon>Litchfieldella</taxon>
    </lineage>
</organism>
<feature type="domain" description="Pvc16 N-terminal" evidence="1">
    <location>
        <begin position="14"/>
        <end position="174"/>
    </location>
</feature>
<evidence type="ECO:0000259" key="1">
    <source>
        <dbReference type="Pfam" id="PF14065"/>
    </source>
</evidence>
<protein>
    <recommendedName>
        <fullName evidence="1">Pvc16 N-terminal domain-containing protein</fullName>
    </recommendedName>
</protein>
<proteinExistence type="predicted"/>
<dbReference type="EMBL" id="BMXS01000001">
    <property type="protein sequence ID" value="GGX79797.1"/>
    <property type="molecule type" value="Genomic_DNA"/>
</dbReference>
<keyword evidence="3" id="KW-1185">Reference proteome</keyword>
<name>A0ABQ2YD77_9GAMM</name>
<sequence>MPLEQSRTAIGAVGELLRTRLTARTSAGSVDVGRPEVAAGSAGPKFNLFLYQIEIDGYLRNQALDEGQDAPLWLVLRYLITAYDDSQESDSVAAHELLGEGMLALQELNFMQPSVPALMDNPQSLKITFDSADVDLLSKIMQGSDERYRLSAAFQVRPVMIAPSQPPSYAPLVQTVGPPGNEGVEVIPSLGPTLTRVEPEKFEAGDTITVFGEELSSAVQELRVGDQGYGITAAPAGRVRTRIPADTELSPGSHVIVAVSLSASGRRIHSNAIVGTLMPTLVSAVPGALTPDVSGNLFGSLTLTGERLGGPDDSIFVAFYRDGAIQLMLEASGIATQDSLTATVGVDDALPPGRYRIILRTNGAQAMAMPEVNWS</sequence>
<dbReference type="RefSeq" id="WP_189465629.1">
    <property type="nucleotide sequence ID" value="NZ_BMXS01000001.1"/>
</dbReference>
<gene>
    <name evidence="2" type="ORF">GCM10007160_04020</name>
</gene>
<dbReference type="InterPro" id="IPR025351">
    <property type="entry name" value="Pvc16_N"/>
</dbReference>
<accession>A0ABQ2YD77</accession>
<reference evidence="3" key="1">
    <citation type="journal article" date="2019" name="Int. J. Syst. Evol. Microbiol.">
        <title>The Global Catalogue of Microorganisms (GCM) 10K type strain sequencing project: providing services to taxonomists for standard genome sequencing and annotation.</title>
        <authorList>
            <consortium name="The Broad Institute Genomics Platform"/>
            <consortium name="The Broad Institute Genome Sequencing Center for Infectious Disease"/>
            <person name="Wu L."/>
            <person name="Ma J."/>
        </authorList>
    </citation>
    <scope>NUCLEOTIDE SEQUENCE [LARGE SCALE GENOMIC DNA]</scope>
    <source>
        <strain evidence="3">KCTC 22228</strain>
    </source>
</reference>
<evidence type="ECO:0000313" key="3">
    <source>
        <dbReference type="Proteomes" id="UP000653056"/>
    </source>
</evidence>
<evidence type="ECO:0000313" key="2">
    <source>
        <dbReference type="EMBL" id="GGX79797.1"/>
    </source>
</evidence>
<dbReference type="Proteomes" id="UP000653056">
    <property type="component" value="Unassembled WGS sequence"/>
</dbReference>
<comment type="caution">
    <text evidence="2">The sequence shown here is derived from an EMBL/GenBank/DDBJ whole genome shotgun (WGS) entry which is preliminary data.</text>
</comment>
<dbReference type="Pfam" id="PF14065">
    <property type="entry name" value="Pvc16_N"/>
    <property type="match status" value="1"/>
</dbReference>